<dbReference type="SUPFAM" id="SSF52172">
    <property type="entry name" value="CheY-like"/>
    <property type="match status" value="1"/>
</dbReference>
<dbReference type="SMART" id="SM00448">
    <property type="entry name" value="REC"/>
    <property type="match status" value="1"/>
</dbReference>
<evidence type="ECO:0000256" key="3">
    <source>
        <dbReference type="ARBA" id="ARBA00022553"/>
    </source>
</evidence>
<evidence type="ECO:0000259" key="6">
    <source>
        <dbReference type="PROSITE" id="PS50109"/>
    </source>
</evidence>
<dbReference type="InterPro" id="IPR003661">
    <property type="entry name" value="HisK_dim/P_dom"/>
</dbReference>
<comment type="caution">
    <text evidence="8">The sequence shown here is derived from an EMBL/GenBank/DDBJ whole genome shotgun (WGS) entry which is preliminary data.</text>
</comment>
<sequence>MPSNLSRLCEASEALFEVEPPRARILVVDDVPANLLAFQAILEPLGQEVVTARSGEEALRELLRGDFACILMDVQMPGLDGLETAALIRSRERTKHLPILFITALSRETAYVTRGYAQGAVDYLLKPVDPDILRAKVRVFVDLYVRGEVVKRQALELAARRRAEEELQRAAELGQQLVGIVGHDIRTPLSVILTAAKGQLASNPLAPEQRKAFERVHRGGERIQRIVDLLLDFTRARLGGGIPITPRAGDLNDLCARVVDELNVTRPGRLIQCDFARDSLHGTWDLERMAQVLSNLLDNALKYSPDGSPVRLSTWEKGDAVFLEVHNRGEPIAPVLLPHLFEPFRRGGGTEATARESLGLGLYIAHSIVQAHHGTLQVRSSAEEGTAFRICLPRRAGTAQPSPCEAPSEAVEPLSLTA</sequence>
<comment type="catalytic activity">
    <reaction evidence="1">
        <text>ATP + protein L-histidine = ADP + protein N-phospho-L-histidine.</text>
        <dbReference type="EC" id="2.7.13.3"/>
    </reaction>
</comment>
<dbReference type="InterPro" id="IPR004358">
    <property type="entry name" value="Sig_transdc_His_kin-like_C"/>
</dbReference>
<dbReference type="PANTHER" id="PTHR43547:SF2">
    <property type="entry name" value="HYBRID SIGNAL TRANSDUCTION HISTIDINE KINASE C"/>
    <property type="match status" value="1"/>
</dbReference>
<dbReference type="SUPFAM" id="SSF55874">
    <property type="entry name" value="ATPase domain of HSP90 chaperone/DNA topoisomerase II/histidine kinase"/>
    <property type="match status" value="1"/>
</dbReference>
<organism evidence="8 9">
    <name type="scientific">Pyxidicoccus fallax</name>
    <dbReference type="NCBI Taxonomy" id="394095"/>
    <lineage>
        <taxon>Bacteria</taxon>
        <taxon>Pseudomonadati</taxon>
        <taxon>Myxococcota</taxon>
        <taxon>Myxococcia</taxon>
        <taxon>Myxococcales</taxon>
        <taxon>Cystobacterineae</taxon>
        <taxon>Myxococcaceae</taxon>
        <taxon>Pyxidicoccus</taxon>
    </lineage>
</organism>
<dbReference type="PROSITE" id="PS50110">
    <property type="entry name" value="RESPONSE_REGULATORY"/>
    <property type="match status" value="1"/>
</dbReference>
<feature type="domain" description="Histidine kinase" evidence="6">
    <location>
        <begin position="180"/>
        <end position="396"/>
    </location>
</feature>
<keyword evidence="9" id="KW-1185">Reference proteome</keyword>
<feature type="region of interest" description="Disordered" evidence="5">
    <location>
        <begin position="398"/>
        <end position="418"/>
    </location>
</feature>
<dbReference type="InterPro" id="IPR036097">
    <property type="entry name" value="HisK_dim/P_sf"/>
</dbReference>
<evidence type="ECO:0000259" key="7">
    <source>
        <dbReference type="PROSITE" id="PS50110"/>
    </source>
</evidence>
<protein>
    <recommendedName>
        <fullName evidence="2">histidine kinase</fullName>
        <ecNumber evidence="2">2.7.13.3</ecNumber>
    </recommendedName>
</protein>
<dbReference type="InterPro" id="IPR001789">
    <property type="entry name" value="Sig_transdc_resp-reg_receiver"/>
</dbReference>
<dbReference type="InterPro" id="IPR003594">
    <property type="entry name" value="HATPase_dom"/>
</dbReference>
<dbReference type="Gene3D" id="3.30.565.10">
    <property type="entry name" value="Histidine kinase-like ATPase, C-terminal domain"/>
    <property type="match status" value="1"/>
</dbReference>
<name>A0A848LJI2_9BACT</name>
<evidence type="ECO:0000313" key="8">
    <source>
        <dbReference type="EMBL" id="NMO17848.1"/>
    </source>
</evidence>
<keyword evidence="8" id="KW-0418">Kinase</keyword>
<dbReference type="Pfam" id="PF02518">
    <property type="entry name" value="HATPase_c"/>
    <property type="match status" value="1"/>
</dbReference>
<dbReference type="Gene3D" id="3.40.50.2300">
    <property type="match status" value="1"/>
</dbReference>
<dbReference type="SUPFAM" id="SSF47384">
    <property type="entry name" value="Homodimeric domain of signal transducing histidine kinase"/>
    <property type="match status" value="1"/>
</dbReference>
<accession>A0A848LJI2</accession>
<evidence type="ECO:0000256" key="5">
    <source>
        <dbReference type="SAM" id="MobiDB-lite"/>
    </source>
</evidence>
<dbReference type="CDD" id="cd00082">
    <property type="entry name" value="HisKA"/>
    <property type="match status" value="1"/>
</dbReference>
<dbReference type="Pfam" id="PF00072">
    <property type="entry name" value="Response_reg"/>
    <property type="match status" value="1"/>
</dbReference>
<feature type="modified residue" description="4-aspartylphosphate" evidence="4">
    <location>
        <position position="73"/>
    </location>
</feature>
<dbReference type="InterPro" id="IPR036890">
    <property type="entry name" value="HATPase_C_sf"/>
</dbReference>
<dbReference type="SMART" id="SM00388">
    <property type="entry name" value="HisKA"/>
    <property type="match status" value="1"/>
</dbReference>
<dbReference type="PRINTS" id="PR00344">
    <property type="entry name" value="BCTRLSENSOR"/>
</dbReference>
<feature type="domain" description="Response regulatory" evidence="7">
    <location>
        <begin position="24"/>
        <end position="141"/>
    </location>
</feature>
<dbReference type="CDD" id="cd00075">
    <property type="entry name" value="HATPase"/>
    <property type="match status" value="1"/>
</dbReference>
<gene>
    <name evidence="8" type="ORF">HG543_23755</name>
</gene>
<dbReference type="EC" id="2.7.13.3" evidence="2"/>
<keyword evidence="8" id="KW-0808">Transferase</keyword>
<evidence type="ECO:0000256" key="2">
    <source>
        <dbReference type="ARBA" id="ARBA00012438"/>
    </source>
</evidence>
<dbReference type="SMART" id="SM00387">
    <property type="entry name" value="HATPase_c"/>
    <property type="match status" value="1"/>
</dbReference>
<dbReference type="Pfam" id="PF00512">
    <property type="entry name" value="HisKA"/>
    <property type="match status" value="1"/>
</dbReference>
<proteinExistence type="predicted"/>
<dbReference type="InterPro" id="IPR005467">
    <property type="entry name" value="His_kinase_dom"/>
</dbReference>
<evidence type="ECO:0000313" key="9">
    <source>
        <dbReference type="Proteomes" id="UP000518300"/>
    </source>
</evidence>
<evidence type="ECO:0000256" key="1">
    <source>
        <dbReference type="ARBA" id="ARBA00000085"/>
    </source>
</evidence>
<reference evidence="8 9" key="1">
    <citation type="submission" date="2020-04" db="EMBL/GenBank/DDBJ databases">
        <title>Draft genome of Pyxidicoccus fallax type strain.</title>
        <authorList>
            <person name="Whitworth D.E."/>
        </authorList>
    </citation>
    <scope>NUCLEOTIDE SEQUENCE [LARGE SCALE GENOMIC DNA]</scope>
    <source>
        <strain evidence="8 9">DSM 14698</strain>
    </source>
</reference>
<dbReference type="Proteomes" id="UP000518300">
    <property type="component" value="Unassembled WGS sequence"/>
</dbReference>
<dbReference type="EMBL" id="JABBJJ010000112">
    <property type="protein sequence ID" value="NMO17848.1"/>
    <property type="molecule type" value="Genomic_DNA"/>
</dbReference>
<dbReference type="Gene3D" id="1.10.287.130">
    <property type="match status" value="1"/>
</dbReference>
<dbReference type="AlphaFoldDB" id="A0A848LJI2"/>
<dbReference type="InterPro" id="IPR011006">
    <property type="entry name" value="CheY-like_superfamily"/>
</dbReference>
<keyword evidence="3 4" id="KW-0597">Phosphoprotein</keyword>
<dbReference type="PANTHER" id="PTHR43547">
    <property type="entry name" value="TWO-COMPONENT HISTIDINE KINASE"/>
    <property type="match status" value="1"/>
</dbReference>
<evidence type="ECO:0000256" key="4">
    <source>
        <dbReference type="PROSITE-ProRule" id="PRU00169"/>
    </source>
</evidence>
<dbReference type="GO" id="GO:0000155">
    <property type="term" value="F:phosphorelay sensor kinase activity"/>
    <property type="evidence" value="ECO:0007669"/>
    <property type="project" value="InterPro"/>
</dbReference>
<dbReference type="RefSeq" id="WP_169347128.1">
    <property type="nucleotide sequence ID" value="NZ_JABBJJ010000112.1"/>
</dbReference>
<dbReference type="PROSITE" id="PS50109">
    <property type="entry name" value="HIS_KIN"/>
    <property type="match status" value="1"/>
</dbReference>